<protein>
    <submittedName>
        <fullName evidence="3">DUF4339 domain-containing protein</fullName>
    </submittedName>
</protein>
<dbReference type="PANTHER" id="PTHR37826:SF2">
    <property type="entry name" value="ZINC-RIBBON DOMAIN-CONTAINING PROTEIN"/>
    <property type="match status" value="1"/>
</dbReference>
<organism evidence="3 4">
    <name type="scientific">Bacteroides xylanisolvens</name>
    <dbReference type="NCBI Taxonomy" id="371601"/>
    <lineage>
        <taxon>Bacteria</taxon>
        <taxon>Pseudomonadati</taxon>
        <taxon>Bacteroidota</taxon>
        <taxon>Bacteroidia</taxon>
        <taxon>Bacteroidales</taxon>
        <taxon>Bacteroidaceae</taxon>
        <taxon>Bacteroides</taxon>
    </lineage>
</organism>
<evidence type="ECO:0000259" key="2">
    <source>
        <dbReference type="Pfam" id="PF14237"/>
    </source>
</evidence>
<dbReference type="Proteomes" id="UP000284495">
    <property type="component" value="Unassembled WGS sequence"/>
</dbReference>
<dbReference type="RefSeq" id="WP_118218772.1">
    <property type="nucleotide sequence ID" value="NZ_JAQEAW010000008.1"/>
</dbReference>
<dbReference type="EMBL" id="QROO01000013">
    <property type="protein sequence ID" value="RHL37576.1"/>
    <property type="molecule type" value="Genomic_DNA"/>
</dbReference>
<feature type="domain" description="GYF" evidence="2">
    <location>
        <begin position="302"/>
        <end position="347"/>
    </location>
</feature>
<accession>A0A415KN63</accession>
<gene>
    <name evidence="3" type="ORF">DW027_11700</name>
</gene>
<dbReference type="PANTHER" id="PTHR37826">
    <property type="entry name" value="FLOTILLIN BAND_7_5 DOMAIN PROTEIN"/>
    <property type="match status" value="1"/>
</dbReference>
<comment type="caution">
    <text evidence="3">The sequence shown here is derived from an EMBL/GenBank/DDBJ whole genome shotgun (WGS) entry which is preliminary data.</text>
</comment>
<sequence length="367" mass="40285">MPIIKSIHWEQDNPEELVYKFPFNNIALGSILTINESQEAFLFKNGTLCDSFISGRHILSSANLPVLQKLVNLASGGETTFMAEVWFISKLEKRNMFWGTGGLRIIDPYFQIPIKLSSRGQYGIRISDGGVFLKKLIGTIGFGDTSLIEDQFRIDVVESVKVSIAKYMKENEVNINELGSEYRGLAKETAKNLQLAFDEYGVELLNFNIEDISFDENDKGYQTVMEGIAEQARLSKLGVSYLQQKQLDIAQTAAGNEGAGNFMGIGMGLGVGNNLGEVVGNSIKQSTLTSPLTGGVPQLPSYYVAKGGQTTGPYSIDIIQSMIQQKEITATTYVYRVGGQEWILASEDPDISKILSLMMPPPPPPAL</sequence>
<dbReference type="Pfam" id="PF14237">
    <property type="entry name" value="GYF_2"/>
    <property type="match status" value="1"/>
</dbReference>
<evidence type="ECO:0000259" key="1">
    <source>
        <dbReference type="Pfam" id="PF13421"/>
    </source>
</evidence>
<dbReference type="InterPro" id="IPR033880">
    <property type="entry name" value="SPFH_YdjI"/>
</dbReference>
<dbReference type="AlphaFoldDB" id="A0A415KN63"/>
<reference evidence="3 4" key="1">
    <citation type="submission" date="2018-08" db="EMBL/GenBank/DDBJ databases">
        <title>A genome reference for cultivated species of the human gut microbiota.</title>
        <authorList>
            <person name="Zou Y."/>
            <person name="Xue W."/>
            <person name="Luo G."/>
        </authorList>
    </citation>
    <scope>NUCLEOTIDE SEQUENCE [LARGE SCALE GENOMIC DNA]</scope>
    <source>
        <strain evidence="3 4">AF38-2</strain>
    </source>
</reference>
<feature type="domain" description="SPFH" evidence="1">
    <location>
        <begin position="18"/>
        <end position="217"/>
    </location>
</feature>
<evidence type="ECO:0000313" key="4">
    <source>
        <dbReference type="Proteomes" id="UP000284495"/>
    </source>
</evidence>
<dbReference type="Pfam" id="PF13421">
    <property type="entry name" value="Band_7_1"/>
    <property type="match status" value="1"/>
</dbReference>
<evidence type="ECO:0000313" key="3">
    <source>
        <dbReference type="EMBL" id="RHL37576.1"/>
    </source>
</evidence>
<proteinExistence type="predicted"/>
<dbReference type="InterPro" id="IPR025640">
    <property type="entry name" value="GYF_2"/>
</dbReference>
<dbReference type="CDD" id="cd03408">
    <property type="entry name" value="SPFH_like_u1"/>
    <property type="match status" value="1"/>
</dbReference>
<name>A0A415KN63_9BACE</name>